<protein>
    <submittedName>
        <fullName evidence="2">CoA transferase</fullName>
    </submittedName>
</protein>
<sequence length="382" mass="40674">MTPLKGVRILDLTHALAGPFCTYHLGLLGAEIVKVEPPRVGDDFRDFAPDTFDAVNGGKQSVTIDLKQEAGRALLHDLARGADVLIENFRPDAARKLGVDWDVLRAANPKLVYCSISGFGASGPRAAWPAVEWSVQAAAGLSAMYLDDDADPRDLGIGMLDIFSGTSAVIAILSAILEQRRTGEGRRLEVTMADAALTLASSGLAQQLSGERVGKVKRRPAVGRFKARDGRVFVMAAHQRWFGKLAEVLGAPSLLDDERFATPAARDANAEALRETIEARLAARDAVEWQDALLAAGVPSAAVVQLRSLVESGYYDDAGMIHDVWSQARGKAQRAAGATFSGRTIRAAPGEVPALGAQTEAALGRFGVTAERLEALRKDAVI</sequence>
<dbReference type="GO" id="GO:0008410">
    <property type="term" value="F:CoA-transferase activity"/>
    <property type="evidence" value="ECO:0007669"/>
    <property type="project" value="TreeGrafter"/>
</dbReference>
<keyword evidence="3" id="KW-1185">Reference proteome</keyword>
<evidence type="ECO:0000313" key="3">
    <source>
        <dbReference type="Proteomes" id="UP000266693"/>
    </source>
</evidence>
<dbReference type="OrthoDB" id="5720311at2"/>
<evidence type="ECO:0000313" key="2">
    <source>
        <dbReference type="EMBL" id="RHW19249.1"/>
    </source>
</evidence>
<dbReference type="InterPro" id="IPR050483">
    <property type="entry name" value="CoA-transferase_III_domain"/>
</dbReference>
<organism evidence="2 3">
    <name type="scientific">Sphingomonas gilva</name>
    <dbReference type="NCBI Taxonomy" id="2305907"/>
    <lineage>
        <taxon>Bacteria</taxon>
        <taxon>Pseudomonadati</taxon>
        <taxon>Pseudomonadota</taxon>
        <taxon>Alphaproteobacteria</taxon>
        <taxon>Sphingomonadales</taxon>
        <taxon>Sphingomonadaceae</taxon>
        <taxon>Sphingomonas</taxon>
    </lineage>
</organism>
<dbReference type="InterPro" id="IPR003673">
    <property type="entry name" value="CoA-Trfase_fam_III"/>
</dbReference>
<reference evidence="2 3" key="1">
    <citation type="submission" date="2018-08" db="EMBL/GenBank/DDBJ databases">
        <title>The multiple taxonomic identification of Sphingomonas gilva.</title>
        <authorList>
            <person name="Zhu D."/>
            <person name="Zheng S."/>
        </authorList>
    </citation>
    <scope>NUCLEOTIDE SEQUENCE [LARGE SCALE GENOMIC DNA]</scope>
    <source>
        <strain evidence="2 3">ZDH117</strain>
    </source>
</reference>
<dbReference type="InterPro" id="IPR023606">
    <property type="entry name" value="CoA-Trfase_III_dom_1_sf"/>
</dbReference>
<dbReference type="RefSeq" id="WP_118862754.1">
    <property type="nucleotide sequence ID" value="NZ_QWLV01000001.1"/>
</dbReference>
<dbReference type="SUPFAM" id="SSF89796">
    <property type="entry name" value="CoA-transferase family III (CaiB/BaiF)"/>
    <property type="match status" value="1"/>
</dbReference>
<gene>
    <name evidence="2" type="ORF">D1610_03840</name>
</gene>
<dbReference type="Proteomes" id="UP000266693">
    <property type="component" value="Unassembled WGS sequence"/>
</dbReference>
<dbReference type="Pfam" id="PF02515">
    <property type="entry name" value="CoA_transf_3"/>
    <property type="match status" value="1"/>
</dbReference>
<dbReference type="PANTHER" id="PTHR48207">
    <property type="entry name" value="SUCCINATE--HYDROXYMETHYLGLUTARATE COA-TRANSFERASE"/>
    <property type="match status" value="1"/>
</dbReference>
<name>A0A396RS69_9SPHN</name>
<accession>A0A396RS69</accession>
<dbReference type="PANTHER" id="PTHR48207:SF3">
    <property type="entry name" value="SUCCINATE--HYDROXYMETHYLGLUTARATE COA-TRANSFERASE"/>
    <property type="match status" value="1"/>
</dbReference>
<proteinExistence type="predicted"/>
<dbReference type="AlphaFoldDB" id="A0A396RS69"/>
<dbReference type="EMBL" id="QWLV01000001">
    <property type="protein sequence ID" value="RHW19249.1"/>
    <property type="molecule type" value="Genomic_DNA"/>
</dbReference>
<comment type="caution">
    <text evidence="2">The sequence shown here is derived from an EMBL/GenBank/DDBJ whole genome shotgun (WGS) entry which is preliminary data.</text>
</comment>
<dbReference type="Gene3D" id="3.30.1540.10">
    <property type="entry name" value="formyl-coa transferase, domain 3"/>
    <property type="match status" value="1"/>
</dbReference>
<evidence type="ECO:0000256" key="1">
    <source>
        <dbReference type="ARBA" id="ARBA00022679"/>
    </source>
</evidence>
<keyword evidence="1 2" id="KW-0808">Transferase</keyword>
<dbReference type="InterPro" id="IPR044855">
    <property type="entry name" value="CoA-Trfase_III_dom3_sf"/>
</dbReference>
<dbReference type="Gene3D" id="3.40.50.10540">
    <property type="entry name" value="Crotonobetainyl-coa:carnitine coa-transferase, domain 1"/>
    <property type="match status" value="1"/>
</dbReference>